<name>A0ABR7NFJ0_9FIRM</name>
<dbReference type="Pfam" id="PF25137">
    <property type="entry name" value="ADH_Fe_C"/>
    <property type="match status" value="1"/>
</dbReference>
<evidence type="ECO:0000259" key="2">
    <source>
        <dbReference type="Pfam" id="PF00465"/>
    </source>
</evidence>
<comment type="caution">
    <text evidence="4">The sequence shown here is derived from an EMBL/GenBank/DDBJ whole genome shotgun (WGS) entry which is preliminary data.</text>
</comment>
<dbReference type="Proteomes" id="UP000658131">
    <property type="component" value="Unassembled WGS sequence"/>
</dbReference>
<dbReference type="InterPro" id="IPR056798">
    <property type="entry name" value="ADH_Fe_C"/>
</dbReference>
<dbReference type="RefSeq" id="WP_262398839.1">
    <property type="nucleotide sequence ID" value="NZ_JACRTB010000003.1"/>
</dbReference>
<proteinExistence type="predicted"/>
<evidence type="ECO:0000313" key="4">
    <source>
        <dbReference type="EMBL" id="MBC8575182.1"/>
    </source>
</evidence>
<evidence type="ECO:0000256" key="1">
    <source>
        <dbReference type="ARBA" id="ARBA00023002"/>
    </source>
</evidence>
<accession>A0ABR7NFJ0</accession>
<evidence type="ECO:0000313" key="5">
    <source>
        <dbReference type="Proteomes" id="UP000658131"/>
    </source>
</evidence>
<dbReference type="SUPFAM" id="SSF56796">
    <property type="entry name" value="Dehydroquinate synthase-like"/>
    <property type="match status" value="1"/>
</dbReference>
<dbReference type="Gene3D" id="1.20.1090.10">
    <property type="entry name" value="Dehydroquinate synthase-like - alpha domain"/>
    <property type="match status" value="1"/>
</dbReference>
<keyword evidence="5" id="KW-1185">Reference proteome</keyword>
<dbReference type="PANTHER" id="PTHR11496">
    <property type="entry name" value="ALCOHOL DEHYDROGENASE"/>
    <property type="match status" value="1"/>
</dbReference>
<sequence>MKSYEKGRLPQIIWGSKSADRVGTELKSADVQKCLLVSGSHVIKHPITQKIIHSLESLGIVCDVFDRVLPEPTDSLCIEIAQEIKHNHYDCILGIGGGSPMDAAKAASLIAGIPEEIEDLHEYGKTGARMREQWNRPCMLVLMPTTSGTGAETTASAVISSEKHGMKFSFGNRNIAPDLCIIDPEFTLGMPAMPTAYGGVDALAHTVEILVGTGANTYTNTILLSCLEKIWTWLPIAVQEPENLEAREQLSWAAHNALANGGIPNGHAVTHAIGSLYHVVHGHACMMVLPAVIRHFAETAQEAIGQIAVRLGVPVTGDAQTDAERVANAILSFYKSLGMKPLRETLQEKGCLDDEQTFIEKMIPVVMDDFKSHQWLPPIHTGDYREKVGRVCSAIYEEM</sequence>
<feature type="domain" description="Fe-containing alcohol dehydrogenase-like C-terminal" evidence="3">
    <location>
        <begin position="195"/>
        <end position="341"/>
    </location>
</feature>
<feature type="domain" description="Alcohol dehydrogenase iron-type/glycerol dehydrogenase GldA" evidence="2">
    <location>
        <begin position="11"/>
        <end position="184"/>
    </location>
</feature>
<dbReference type="CDD" id="cd08551">
    <property type="entry name" value="Fe-ADH"/>
    <property type="match status" value="1"/>
</dbReference>
<gene>
    <name evidence="4" type="ORF">H8717_01990</name>
</gene>
<dbReference type="InterPro" id="IPR039697">
    <property type="entry name" value="Alcohol_dehydrogenase_Fe"/>
</dbReference>
<dbReference type="InterPro" id="IPR001670">
    <property type="entry name" value="ADH_Fe/GldA"/>
</dbReference>
<dbReference type="EMBL" id="JACRTB010000003">
    <property type="protein sequence ID" value="MBC8575182.1"/>
    <property type="molecule type" value="Genomic_DNA"/>
</dbReference>
<keyword evidence="1" id="KW-0560">Oxidoreductase</keyword>
<protein>
    <submittedName>
        <fullName evidence="4">Iron-containing alcohol dehydrogenase</fullName>
    </submittedName>
</protein>
<organism evidence="4 5">
    <name type="scientific">Yanshouia hominis</name>
    <dbReference type="NCBI Taxonomy" id="2763673"/>
    <lineage>
        <taxon>Bacteria</taxon>
        <taxon>Bacillati</taxon>
        <taxon>Bacillota</taxon>
        <taxon>Clostridia</taxon>
        <taxon>Eubacteriales</taxon>
        <taxon>Oscillospiraceae</taxon>
        <taxon>Yanshouia</taxon>
    </lineage>
</organism>
<dbReference type="PANTHER" id="PTHR11496:SF83">
    <property type="entry name" value="HYDROXYACID-OXOACID TRANSHYDROGENASE, MITOCHONDRIAL"/>
    <property type="match status" value="1"/>
</dbReference>
<evidence type="ECO:0000259" key="3">
    <source>
        <dbReference type="Pfam" id="PF25137"/>
    </source>
</evidence>
<reference evidence="4 5" key="1">
    <citation type="submission" date="2020-08" db="EMBL/GenBank/DDBJ databases">
        <title>Genome public.</title>
        <authorList>
            <person name="Liu C."/>
            <person name="Sun Q."/>
        </authorList>
    </citation>
    <scope>NUCLEOTIDE SEQUENCE [LARGE SCALE GENOMIC DNA]</scope>
    <source>
        <strain evidence="4 5">BX1</strain>
    </source>
</reference>
<dbReference type="Pfam" id="PF00465">
    <property type="entry name" value="Fe-ADH"/>
    <property type="match status" value="1"/>
</dbReference>
<dbReference type="Gene3D" id="3.40.50.1970">
    <property type="match status" value="1"/>
</dbReference>